<dbReference type="SUPFAM" id="SSF51735">
    <property type="entry name" value="NAD(P)-binding Rossmann-fold domains"/>
    <property type="match status" value="1"/>
</dbReference>
<evidence type="ECO:0000313" key="4">
    <source>
        <dbReference type="Proteomes" id="UP000484076"/>
    </source>
</evidence>
<gene>
    <name evidence="3" type="ORF">GEU84_015615</name>
</gene>
<dbReference type="InterPro" id="IPR036291">
    <property type="entry name" value="NAD(P)-bd_dom_sf"/>
</dbReference>
<evidence type="ECO:0000256" key="2">
    <source>
        <dbReference type="ARBA" id="ARBA00023002"/>
    </source>
</evidence>
<dbReference type="Proteomes" id="UP000484076">
    <property type="component" value="Unassembled WGS sequence"/>
</dbReference>
<dbReference type="PANTHER" id="PTHR43669:SF14">
    <property type="entry name" value="OXIDOREDUCTASE"/>
    <property type="match status" value="1"/>
</dbReference>
<keyword evidence="2" id="KW-0560">Oxidoreductase</keyword>
<dbReference type="RefSeq" id="WP_152827753.1">
    <property type="nucleotide sequence ID" value="NZ_WHUT02000009.1"/>
</dbReference>
<dbReference type="NCBIfam" id="NF009384">
    <property type="entry name" value="PRK12743.1"/>
    <property type="match status" value="1"/>
</dbReference>
<dbReference type="InterPro" id="IPR020904">
    <property type="entry name" value="Sc_DH/Rdtase_CS"/>
</dbReference>
<dbReference type="PRINTS" id="PR00080">
    <property type="entry name" value="SDRFAMILY"/>
</dbReference>
<name>A0A8X8H3X8_9RHOB</name>
<dbReference type="Pfam" id="PF13561">
    <property type="entry name" value="adh_short_C2"/>
    <property type="match status" value="1"/>
</dbReference>
<dbReference type="PANTHER" id="PTHR43669">
    <property type="entry name" value="5-KETO-D-GLUCONATE 5-REDUCTASE"/>
    <property type="match status" value="1"/>
</dbReference>
<dbReference type="FunFam" id="3.40.50.720:FF:000084">
    <property type="entry name" value="Short-chain dehydrogenase reductase"/>
    <property type="match status" value="1"/>
</dbReference>
<dbReference type="EMBL" id="WHUT02000009">
    <property type="protein sequence ID" value="NUB45827.1"/>
    <property type="molecule type" value="Genomic_DNA"/>
</dbReference>
<dbReference type="AlphaFoldDB" id="A0A8X8H3X8"/>
<protein>
    <submittedName>
        <fullName evidence="3">SDR family oxidoreductase</fullName>
    </submittedName>
</protein>
<reference evidence="3" key="1">
    <citation type="submission" date="2020-05" db="EMBL/GenBank/DDBJ databases">
        <title>Fertoebacter nigrum gen. nov., sp. nov., a new member of the family Rhodobacteraceae.</title>
        <authorList>
            <person name="Szuroczki S."/>
            <person name="Abbaszade G."/>
            <person name="Buni D."/>
            <person name="Schumann P."/>
            <person name="Toth E."/>
        </authorList>
    </citation>
    <scope>NUCLEOTIDE SEQUENCE</scope>
    <source>
        <strain evidence="3">RG-N-1a</strain>
    </source>
</reference>
<dbReference type="PRINTS" id="PR00081">
    <property type="entry name" value="GDHRDH"/>
</dbReference>
<evidence type="ECO:0000256" key="1">
    <source>
        <dbReference type="ARBA" id="ARBA00006484"/>
    </source>
</evidence>
<sequence length="266" mass="27295">MSREAVIVTGASSGIGRATAVHLAQAGYDVGLTFGSNADGGAETARRVRALGARAEVAQMALDDPASIEVALGGLFDAFGGVPAFVNNAGVLSLAAFTEVTLADWRHIIDCNLTGSFLAGQIVARHMIDRGLEGRIVNVSSVHEAVPLMMGAAYCTSKAGVGMLTKCMALDLAEHGIRVNAIGPGETATPMSGATEGEDILARHRPETPVGRPGAPEEMAEAIAYLLSPQARFTTGTTLFVDGGLMLMSAIGNQRTIMASLTGQGG</sequence>
<comment type="similarity">
    <text evidence="1">Belongs to the short-chain dehydrogenases/reductases (SDR) family.</text>
</comment>
<dbReference type="Gene3D" id="3.40.50.720">
    <property type="entry name" value="NAD(P)-binding Rossmann-like Domain"/>
    <property type="match status" value="1"/>
</dbReference>
<keyword evidence="4" id="KW-1185">Reference proteome</keyword>
<dbReference type="GO" id="GO:0016491">
    <property type="term" value="F:oxidoreductase activity"/>
    <property type="evidence" value="ECO:0007669"/>
    <property type="project" value="UniProtKB-KW"/>
</dbReference>
<accession>A0A8X8H3X8</accession>
<proteinExistence type="inferred from homology"/>
<comment type="caution">
    <text evidence="3">The sequence shown here is derived from an EMBL/GenBank/DDBJ whole genome shotgun (WGS) entry which is preliminary data.</text>
</comment>
<evidence type="ECO:0000313" key="3">
    <source>
        <dbReference type="EMBL" id="NUB45827.1"/>
    </source>
</evidence>
<organism evidence="3 4">
    <name type="scientific">Fertoeibacter niger</name>
    <dbReference type="NCBI Taxonomy" id="2656921"/>
    <lineage>
        <taxon>Bacteria</taxon>
        <taxon>Pseudomonadati</taxon>
        <taxon>Pseudomonadota</taxon>
        <taxon>Alphaproteobacteria</taxon>
        <taxon>Rhodobacterales</taxon>
        <taxon>Paracoccaceae</taxon>
        <taxon>Fertoeibacter</taxon>
    </lineage>
</organism>
<dbReference type="PROSITE" id="PS00061">
    <property type="entry name" value="ADH_SHORT"/>
    <property type="match status" value="1"/>
</dbReference>
<dbReference type="InterPro" id="IPR002347">
    <property type="entry name" value="SDR_fam"/>
</dbReference>